<keyword evidence="3" id="KW-1185">Reference proteome</keyword>
<keyword evidence="1" id="KW-0812">Transmembrane</keyword>
<organism evidence="2 3">
    <name type="scientific">Streptomyces lavendofoliae</name>
    <dbReference type="NCBI Taxonomy" id="67314"/>
    <lineage>
        <taxon>Bacteria</taxon>
        <taxon>Bacillati</taxon>
        <taxon>Actinomycetota</taxon>
        <taxon>Actinomycetes</taxon>
        <taxon>Kitasatosporales</taxon>
        <taxon>Streptomycetaceae</taxon>
        <taxon>Streptomyces</taxon>
    </lineage>
</organism>
<keyword evidence="1" id="KW-0472">Membrane</keyword>
<dbReference type="AlphaFoldDB" id="A0A918M637"/>
<dbReference type="RefSeq" id="WP_189552320.1">
    <property type="nucleotide sequence ID" value="NZ_BMTP01000010.1"/>
</dbReference>
<reference evidence="2" key="1">
    <citation type="journal article" date="2014" name="Int. J. Syst. Evol. Microbiol.">
        <title>Complete genome sequence of Corynebacterium casei LMG S-19264T (=DSM 44701T), isolated from a smear-ripened cheese.</title>
        <authorList>
            <consortium name="US DOE Joint Genome Institute (JGI-PGF)"/>
            <person name="Walter F."/>
            <person name="Albersmeier A."/>
            <person name="Kalinowski J."/>
            <person name="Ruckert C."/>
        </authorList>
    </citation>
    <scope>NUCLEOTIDE SEQUENCE</scope>
    <source>
        <strain evidence="2">JCM 4391</strain>
    </source>
</reference>
<feature type="transmembrane region" description="Helical" evidence="1">
    <location>
        <begin position="36"/>
        <end position="56"/>
    </location>
</feature>
<sequence length="155" mass="16679">MYVEKLPWKWTAFCVAVYLVMVGRLGVDALPEDLGLWLGVSAAFLLVLVPCVAVPLSKRIYHRIRVDPAAGVLRVGRERIALADVDPRSVQDARVPGRPDALQQGQPRLMGGGWAVPMGMDSVTVTTRQGQALTIATHDRGALLEALRRATAAGG</sequence>
<reference evidence="2" key="2">
    <citation type="submission" date="2020-09" db="EMBL/GenBank/DDBJ databases">
        <authorList>
            <person name="Sun Q."/>
            <person name="Ohkuma M."/>
        </authorList>
    </citation>
    <scope>NUCLEOTIDE SEQUENCE</scope>
    <source>
        <strain evidence="2">JCM 4391</strain>
    </source>
</reference>
<dbReference type="EMBL" id="BMTP01000010">
    <property type="protein sequence ID" value="GGU48174.1"/>
    <property type="molecule type" value="Genomic_DNA"/>
</dbReference>
<evidence type="ECO:0000256" key="1">
    <source>
        <dbReference type="SAM" id="Phobius"/>
    </source>
</evidence>
<protein>
    <submittedName>
        <fullName evidence="2">Uncharacterized protein</fullName>
    </submittedName>
</protein>
<accession>A0A918M637</accession>
<keyword evidence="1" id="KW-1133">Transmembrane helix</keyword>
<dbReference type="Proteomes" id="UP000636661">
    <property type="component" value="Unassembled WGS sequence"/>
</dbReference>
<evidence type="ECO:0000313" key="3">
    <source>
        <dbReference type="Proteomes" id="UP000636661"/>
    </source>
</evidence>
<proteinExistence type="predicted"/>
<evidence type="ECO:0000313" key="2">
    <source>
        <dbReference type="EMBL" id="GGU48174.1"/>
    </source>
</evidence>
<gene>
    <name evidence="2" type="ORF">GCM10010274_41010</name>
</gene>
<name>A0A918M637_9ACTN</name>
<feature type="transmembrane region" description="Helical" evidence="1">
    <location>
        <begin position="12"/>
        <end position="30"/>
    </location>
</feature>
<comment type="caution">
    <text evidence="2">The sequence shown here is derived from an EMBL/GenBank/DDBJ whole genome shotgun (WGS) entry which is preliminary data.</text>
</comment>